<evidence type="ECO:0000313" key="2">
    <source>
        <dbReference type="Proteomes" id="UP000829398"/>
    </source>
</evidence>
<comment type="caution">
    <text evidence="1">The sequence shown here is derived from an EMBL/GenBank/DDBJ whole genome shotgun (WGS) entry which is preliminary data.</text>
</comment>
<reference evidence="2" key="1">
    <citation type="journal article" date="2023" name="Hortic. Res.">
        <title>A chromosome-level phased genome enabling allele-level studies in sweet orange: a case study on citrus Huanglongbing tolerance.</title>
        <authorList>
            <person name="Wu B."/>
            <person name="Yu Q."/>
            <person name="Deng Z."/>
            <person name="Duan Y."/>
            <person name="Luo F."/>
            <person name="Gmitter F. Jr."/>
        </authorList>
    </citation>
    <scope>NUCLEOTIDE SEQUENCE [LARGE SCALE GENOMIC DNA]</scope>
    <source>
        <strain evidence="2">cv. Valencia</strain>
    </source>
</reference>
<organism evidence="1 2">
    <name type="scientific">Citrus sinensis</name>
    <name type="common">Sweet orange</name>
    <name type="synonym">Citrus aurantium var. sinensis</name>
    <dbReference type="NCBI Taxonomy" id="2711"/>
    <lineage>
        <taxon>Eukaryota</taxon>
        <taxon>Viridiplantae</taxon>
        <taxon>Streptophyta</taxon>
        <taxon>Embryophyta</taxon>
        <taxon>Tracheophyta</taxon>
        <taxon>Spermatophyta</taxon>
        <taxon>Magnoliopsida</taxon>
        <taxon>eudicotyledons</taxon>
        <taxon>Gunneridae</taxon>
        <taxon>Pentapetalae</taxon>
        <taxon>rosids</taxon>
        <taxon>malvids</taxon>
        <taxon>Sapindales</taxon>
        <taxon>Rutaceae</taxon>
        <taxon>Aurantioideae</taxon>
        <taxon>Citrus</taxon>
    </lineage>
</organism>
<protein>
    <submittedName>
        <fullName evidence="1">BED-type domain-containing protein</fullName>
    </submittedName>
</protein>
<sequence>MSNSCENSHVGEENTNDAIPLEGVQEVEGVEEASRGDDGVEQSSNKKKRGMREPSYVWGHFTKVTINGELKAKCNHCQAKLVASSHNGTLHLDRHLKKSCKAKGVPSVLDSLQKTLSVTRKDDETSCIETREFDPIVARQKIATLVVKHELPLNFLEYEAFRDLMSYANHLLKSLSRNTLKSEILKLYQAEKAKAMALLENNDSREGMKVIEEWIKKIRDSVAYWTGTPKRVETFEMAARQLQVKCEKKLRDKHYTSLPTDEEWEMAEKMLEYLLSFYSMIELFSGTQYPTSNLFFPMICEMRINLDEWELSNVPVVREIAGQMIMKFDKYWAQIHGILVMAVILDPGFKMQLVNYCFPQLYSEGAANEIQRVRNLSNDLVKFYEGKSGNVSDAVVGESSSADWKVNQGKYPILAQMAKDILVVPVTIVASESAFSTGGRVLTPHRSRLHPTTLEALMCSQHWLWANSKGKILESEIFNGEEFMDEDESGPQVLE</sequence>
<keyword evidence="2" id="KW-1185">Reference proteome</keyword>
<evidence type="ECO:0000313" key="1">
    <source>
        <dbReference type="EMBL" id="KAH9802139.1"/>
    </source>
</evidence>
<name>A0ACB8NVH4_CITSI</name>
<gene>
    <name evidence="1" type="ORF">KPL71_001264</name>
</gene>
<dbReference type="Proteomes" id="UP000829398">
    <property type="component" value="Chromosome 1"/>
</dbReference>
<proteinExistence type="predicted"/>
<dbReference type="EMBL" id="CM039170">
    <property type="protein sequence ID" value="KAH9802139.1"/>
    <property type="molecule type" value="Genomic_DNA"/>
</dbReference>
<accession>A0ACB8NVH4</accession>